<evidence type="ECO:0000256" key="1">
    <source>
        <dbReference type="SAM" id="MobiDB-lite"/>
    </source>
</evidence>
<dbReference type="EMBL" id="JARBDR010000337">
    <property type="protein sequence ID" value="KAJ8315448.1"/>
    <property type="molecule type" value="Genomic_DNA"/>
</dbReference>
<feature type="compositionally biased region" description="Basic and acidic residues" evidence="1">
    <location>
        <begin position="1222"/>
        <end position="1237"/>
    </location>
</feature>
<feature type="compositionally biased region" description="Basic and acidic residues" evidence="1">
    <location>
        <begin position="420"/>
        <end position="448"/>
    </location>
</feature>
<name>A0ABQ9FI95_TEGGR</name>
<dbReference type="Proteomes" id="UP001217089">
    <property type="component" value="Unassembled WGS sequence"/>
</dbReference>
<protein>
    <submittedName>
        <fullName evidence="2">Uncharacterized protein</fullName>
    </submittedName>
</protein>
<organism evidence="2 3">
    <name type="scientific">Tegillarca granosa</name>
    <name type="common">Malaysian cockle</name>
    <name type="synonym">Anadara granosa</name>
    <dbReference type="NCBI Taxonomy" id="220873"/>
    <lineage>
        <taxon>Eukaryota</taxon>
        <taxon>Metazoa</taxon>
        <taxon>Spiralia</taxon>
        <taxon>Lophotrochozoa</taxon>
        <taxon>Mollusca</taxon>
        <taxon>Bivalvia</taxon>
        <taxon>Autobranchia</taxon>
        <taxon>Pteriomorphia</taxon>
        <taxon>Arcoida</taxon>
        <taxon>Arcoidea</taxon>
        <taxon>Arcidae</taxon>
        <taxon>Tegillarca</taxon>
    </lineage>
</organism>
<comment type="caution">
    <text evidence="2">The sequence shown here is derived from an EMBL/GenBank/DDBJ whole genome shotgun (WGS) entry which is preliminary data.</text>
</comment>
<keyword evidence="3" id="KW-1185">Reference proteome</keyword>
<feature type="compositionally biased region" description="Basic residues" evidence="1">
    <location>
        <begin position="305"/>
        <end position="318"/>
    </location>
</feature>
<feature type="region of interest" description="Disordered" evidence="1">
    <location>
        <begin position="539"/>
        <end position="564"/>
    </location>
</feature>
<proteinExistence type="predicted"/>
<feature type="compositionally biased region" description="Polar residues" evidence="1">
    <location>
        <begin position="127"/>
        <end position="179"/>
    </location>
</feature>
<reference evidence="2 3" key="1">
    <citation type="submission" date="2022-12" db="EMBL/GenBank/DDBJ databases">
        <title>Chromosome-level genome of Tegillarca granosa.</title>
        <authorList>
            <person name="Kim J."/>
        </authorList>
    </citation>
    <scope>NUCLEOTIDE SEQUENCE [LARGE SCALE GENOMIC DNA]</scope>
    <source>
        <strain evidence="2">Teg-2019</strain>
        <tissue evidence="2">Adductor muscle</tissue>
    </source>
</reference>
<accession>A0ABQ9FI95</accession>
<evidence type="ECO:0000313" key="2">
    <source>
        <dbReference type="EMBL" id="KAJ8315448.1"/>
    </source>
</evidence>
<feature type="compositionally biased region" description="Low complexity" evidence="1">
    <location>
        <begin position="804"/>
        <end position="815"/>
    </location>
</feature>
<sequence length="1346" mass="152012">MNIQQLQIIMLAQITPNKFNVSSSSQPDLLLEESAVSKSPFSPLDSAKKDSNLSDGSFLSEGISPFCSVSSDIVNEPPKVTYLTPSDASDYQPSSSLTTLTRLESLVSNVSLEQSYGRNLEKCVKGKNTQNRKQALSSVQRSSPYGTWSDTENSHCSPADMSGQQYHHSASPMRSSGMTPQGRYHYRSHSADMVSQSGYFFESNEFRSFENEHAMQQFDNVSQNAERIPHHMMQNDMLHGYPFSENLTDLDAVNKTQRMPKSWNARYQDMINSQMNPHMSDYSQPYDPFSRPDLMRSMSMPVVEKKKRGRPKGFKLNKNRSNSTSSIGNGKGAAYTFTFHVPTPVFKRLKLKKVFQKVNSSENIKLVRMHPKDARKYSLLKIGREVVKIPKLSDEVLIKHLGAQTNSMSSCDEQEEESTSEEKECEQNLNERKVNKTMSDKTQTEQSKRCDEINNDDCCDKGSDGKFLGVSLDEFIPQDTTGEESKNSESTEETCDTLDSQGKLTSEIDRKVKVKNNSPNVRETMSDVKNSKGEIMTNSVNKNNGIHLENSQTGQNRDSEGTLQDSDYRSIAAITLNSIIDRVIENTVNDFSNEQTNSIHTQNNGNGNLQQNQTSNQQVNSIRNFLPPQNNIVQYVTSDLPVFNYHRNNLKNVLHQDGHQKHLISSVERSFMDTFDVLNSPCEKSKLSKVVDVTSPFQSPLHQCKHQRRKANGFYKYNNSNPLILDPDYDDIEHIVLKDVSLTEATDGTLTPLKTRTPVAGRSPRSCFGQDQYRLFESDFVSKLGNLAADLEMPELLNEKDQSSSESNYSSYSDNSKLKNGDSNNNRKRKTGILSRLASDFNENYLGNVDWNSKRKKKSKLKLSNKKDKSSKGKKKEEIEGIDYIIIGKFKGVKKMVVKLNRIFIQEESVNLNDFNLTSEKIDGSDMTKLKTPCHEDSDTGAVNVRNNLNRLENNSYVTVNTHDKENKVTVKEGIPNKTQEPESNTKENEIQLSKSFWGLNPERKSLTDGDISKELLRKNKLSLSKRKINVSNLHKLSLEVLNGKPKNTINHQEINGLQEQFNGVKVQQGESVITHVKKENKEMNIDNETDGRDSPVIPVLTKESPGGPDSPIVPVINKELSGPYSPDVPVLTKEPLEEQCQVDSENHDIIKSGIDHFSKVHPDDMELGNDICNSEKKILLEDRDALSESLIEQKVTQSNLRNKENVGKIPENENSNSSKSSDMKESMFENDSDSRSSLDIVSPYMSSKEHGKIRKKKKNLTRNQRLQVAFVGTKPKRRKTNGTESKLMCSLSLLHQATLANLNEPSSCYTDDVDDYQGRLSRCYVKNVNVITSRFRKRKYFSSTT</sequence>
<feature type="region of interest" description="Disordered" evidence="1">
    <location>
        <begin position="405"/>
        <end position="448"/>
    </location>
</feature>
<evidence type="ECO:0000313" key="3">
    <source>
        <dbReference type="Proteomes" id="UP001217089"/>
    </source>
</evidence>
<feature type="compositionally biased region" description="Low complexity" evidence="1">
    <location>
        <begin position="601"/>
        <end position="617"/>
    </location>
</feature>
<feature type="region of interest" description="Disordered" evidence="1">
    <location>
        <begin position="595"/>
        <end position="617"/>
    </location>
</feature>
<feature type="region of interest" description="Disordered" evidence="1">
    <location>
        <begin position="125"/>
        <end position="184"/>
    </location>
</feature>
<feature type="region of interest" description="Disordered" evidence="1">
    <location>
        <begin position="478"/>
        <end position="501"/>
    </location>
</feature>
<feature type="region of interest" description="Disordered" evidence="1">
    <location>
        <begin position="303"/>
        <end position="327"/>
    </location>
</feature>
<gene>
    <name evidence="2" type="ORF">KUTeg_007598</name>
</gene>
<feature type="region of interest" description="Disordered" evidence="1">
    <location>
        <begin position="798"/>
        <end position="828"/>
    </location>
</feature>
<feature type="region of interest" description="Disordered" evidence="1">
    <location>
        <begin position="1198"/>
        <end position="1259"/>
    </location>
</feature>